<sequence>MSLSTPTRDPVRTASLLVKAAERGDETLDAELAEVLGPHTETSVDWVPVVQALGRSLQASYNALRKAEDACADTETEYAAAQRRREDSVNALKDELRSLRITVDAVFGTKALTQLSLDRTVSGEPLALLRLGNTARDGLGELSGFPALRRGMALNVRLHEAPLGSALYELNQAVMAVRRAERAFRSACRDRDALLGELTKRGRDAVESLDKLARRASRH</sequence>
<dbReference type="HOGENOM" id="CLU_1259975_0_0_7"/>
<protein>
    <submittedName>
        <fullName evidence="2">Uncharacterized protein</fullName>
    </submittedName>
</protein>
<accession>D0LRE5</accession>
<dbReference type="KEGG" id="hoh:Hoch_4682"/>
<feature type="coiled-coil region" evidence="1">
    <location>
        <begin position="57"/>
        <end position="84"/>
    </location>
</feature>
<evidence type="ECO:0000313" key="2">
    <source>
        <dbReference type="EMBL" id="ACY17173.1"/>
    </source>
</evidence>
<keyword evidence="1" id="KW-0175">Coiled coil</keyword>
<evidence type="ECO:0000313" key="3">
    <source>
        <dbReference type="Proteomes" id="UP000001880"/>
    </source>
</evidence>
<dbReference type="Proteomes" id="UP000001880">
    <property type="component" value="Chromosome"/>
</dbReference>
<gene>
    <name evidence="2" type="ordered locus">Hoch_4682</name>
</gene>
<dbReference type="RefSeq" id="WP_012829771.1">
    <property type="nucleotide sequence ID" value="NC_013440.1"/>
</dbReference>
<keyword evidence="3" id="KW-1185">Reference proteome</keyword>
<name>D0LRE5_HALO1</name>
<organism evidence="2 3">
    <name type="scientific">Haliangium ochraceum (strain DSM 14365 / JCM 11303 / SMP-2)</name>
    <dbReference type="NCBI Taxonomy" id="502025"/>
    <lineage>
        <taxon>Bacteria</taxon>
        <taxon>Pseudomonadati</taxon>
        <taxon>Myxococcota</taxon>
        <taxon>Polyangia</taxon>
        <taxon>Haliangiales</taxon>
        <taxon>Kofleriaceae</taxon>
        <taxon>Haliangium</taxon>
    </lineage>
</organism>
<dbReference type="AlphaFoldDB" id="D0LRE5"/>
<dbReference type="EMBL" id="CP001804">
    <property type="protein sequence ID" value="ACY17173.1"/>
    <property type="molecule type" value="Genomic_DNA"/>
</dbReference>
<proteinExistence type="predicted"/>
<evidence type="ECO:0000256" key="1">
    <source>
        <dbReference type="SAM" id="Coils"/>
    </source>
</evidence>
<reference evidence="2 3" key="1">
    <citation type="journal article" date="2010" name="Stand. Genomic Sci.">
        <title>Complete genome sequence of Haliangium ochraceum type strain (SMP-2).</title>
        <authorList>
            <consortium name="US DOE Joint Genome Institute (JGI-PGF)"/>
            <person name="Ivanova N."/>
            <person name="Daum C."/>
            <person name="Lang E."/>
            <person name="Abt B."/>
            <person name="Kopitz M."/>
            <person name="Saunders E."/>
            <person name="Lapidus A."/>
            <person name="Lucas S."/>
            <person name="Glavina Del Rio T."/>
            <person name="Nolan M."/>
            <person name="Tice H."/>
            <person name="Copeland A."/>
            <person name="Cheng J.F."/>
            <person name="Chen F."/>
            <person name="Bruce D."/>
            <person name="Goodwin L."/>
            <person name="Pitluck S."/>
            <person name="Mavromatis K."/>
            <person name="Pati A."/>
            <person name="Mikhailova N."/>
            <person name="Chen A."/>
            <person name="Palaniappan K."/>
            <person name="Land M."/>
            <person name="Hauser L."/>
            <person name="Chang Y.J."/>
            <person name="Jeffries C.D."/>
            <person name="Detter J.C."/>
            <person name="Brettin T."/>
            <person name="Rohde M."/>
            <person name="Goker M."/>
            <person name="Bristow J."/>
            <person name="Markowitz V."/>
            <person name="Eisen J.A."/>
            <person name="Hugenholtz P."/>
            <person name="Kyrpides N.C."/>
            <person name="Klenk H.P."/>
        </authorList>
    </citation>
    <scope>NUCLEOTIDE SEQUENCE [LARGE SCALE GENOMIC DNA]</scope>
    <source>
        <strain evidence="3">DSM 14365 / CIP 107738 / JCM 11303 / AJ 13395 / SMP-2</strain>
    </source>
</reference>